<evidence type="ECO:0000256" key="7">
    <source>
        <dbReference type="PROSITE-ProRule" id="PRU00169"/>
    </source>
</evidence>
<dbReference type="SUPFAM" id="SSF47384">
    <property type="entry name" value="Homodimeric domain of signal transducing histidine kinase"/>
    <property type="match status" value="1"/>
</dbReference>
<keyword evidence="8" id="KW-0812">Transmembrane</keyword>
<dbReference type="Pfam" id="PF00512">
    <property type="entry name" value="HisKA"/>
    <property type="match status" value="1"/>
</dbReference>
<name>I9VJR7_BACFG</name>
<dbReference type="InterPro" id="IPR001789">
    <property type="entry name" value="Sig_transdc_resp-reg_receiver"/>
</dbReference>
<dbReference type="InterPro" id="IPR005467">
    <property type="entry name" value="His_kinase_dom"/>
</dbReference>
<dbReference type="SUPFAM" id="SSF52172">
    <property type="entry name" value="CheY-like"/>
    <property type="match status" value="1"/>
</dbReference>
<evidence type="ECO:0000256" key="1">
    <source>
        <dbReference type="ARBA" id="ARBA00000085"/>
    </source>
</evidence>
<keyword evidence="8" id="KW-0472">Membrane</keyword>
<reference evidence="11 12" key="1">
    <citation type="submission" date="2012-02" db="EMBL/GenBank/DDBJ databases">
        <title>The Genome Sequence of Bacteroides fragilis CL05T12C13.</title>
        <authorList>
            <consortium name="The Broad Institute Genome Sequencing Platform"/>
            <person name="Earl A."/>
            <person name="Ward D."/>
            <person name="Feldgarden M."/>
            <person name="Gevers D."/>
            <person name="Zitomersky N.L."/>
            <person name="Coyne M.J."/>
            <person name="Comstock L.E."/>
            <person name="Young S.K."/>
            <person name="Zeng Q."/>
            <person name="Gargeya S."/>
            <person name="Fitzgerald M."/>
            <person name="Haas B."/>
            <person name="Abouelleil A."/>
            <person name="Alvarado L."/>
            <person name="Arachchi H.M."/>
            <person name="Berlin A."/>
            <person name="Chapman S.B."/>
            <person name="Gearin G."/>
            <person name="Goldberg J."/>
            <person name="Griggs A."/>
            <person name="Gujja S."/>
            <person name="Hansen M."/>
            <person name="Heiman D."/>
            <person name="Howarth C."/>
            <person name="Larimer J."/>
            <person name="Lui A."/>
            <person name="MacDonald P.J.P."/>
            <person name="McCowen C."/>
            <person name="Montmayeur A."/>
            <person name="Murphy C."/>
            <person name="Neiman D."/>
            <person name="Pearson M."/>
            <person name="Priest M."/>
            <person name="Roberts A."/>
            <person name="Saif S."/>
            <person name="Shea T."/>
            <person name="Sisk P."/>
            <person name="Stolte C."/>
            <person name="Sykes S."/>
            <person name="Wortman J."/>
            <person name="Nusbaum C."/>
            <person name="Birren B."/>
        </authorList>
    </citation>
    <scope>NUCLEOTIDE SEQUENCE [LARGE SCALE GENOMIC DNA]</scope>
    <source>
        <strain evidence="11 12">CL05T12C13</strain>
    </source>
</reference>
<evidence type="ECO:0000313" key="11">
    <source>
        <dbReference type="EMBL" id="EIY95783.1"/>
    </source>
</evidence>
<dbReference type="InterPro" id="IPR036097">
    <property type="entry name" value="HisK_dim/P_sf"/>
</dbReference>
<accession>I9VJR7</accession>
<comment type="catalytic activity">
    <reaction evidence="1">
        <text>ATP + protein L-histidine = ADP + protein N-phospho-L-histidine.</text>
        <dbReference type="EC" id="2.7.13.3"/>
    </reaction>
</comment>
<dbReference type="SUPFAM" id="SSF55874">
    <property type="entry name" value="ATPase domain of HSP90 chaperone/DNA topoisomerase II/histidine kinase"/>
    <property type="match status" value="1"/>
</dbReference>
<dbReference type="Pfam" id="PF02518">
    <property type="entry name" value="HATPase_c"/>
    <property type="match status" value="1"/>
</dbReference>
<gene>
    <name evidence="11" type="ORF">HMPREF1080_02755</name>
</gene>
<dbReference type="InterPro" id="IPR004358">
    <property type="entry name" value="Sig_transdc_His_kin-like_C"/>
</dbReference>
<evidence type="ECO:0000259" key="9">
    <source>
        <dbReference type="PROSITE" id="PS50109"/>
    </source>
</evidence>
<dbReference type="SUPFAM" id="SSF55785">
    <property type="entry name" value="PYP-like sensor domain (PAS domain)"/>
    <property type="match status" value="1"/>
</dbReference>
<dbReference type="InterPro" id="IPR000014">
    <property type="entry name" value="PAS"/>
</dbReference>
<dbReference type="HOGENOM" id="CLU_000445_114_15_10"/>
<dbReference type="Gene3D" id="3.30.565.10">
    <property type="entry name" value="Histidine kinase-like ATPase, C-terminal domain"/>
    <property type="match status" value="1"/>
</dbReference>
<dbReference type="Gene3D" id="1.10.287.130">
    <property type="match status" value="1"/>
</dbReference>
<dbReference type="InterPro" id="IPR011006">
    <property type="entry name" value="CheY-like_superfamily"/>
</dbReference>
<dbReference type="Gene3D" id="3.40.50.2300">
    <property type="match status" value="1"/>
</dbReference>
<dbReference type="PROSITE" id="PS50109">
    <property type="entry name" value="HIS_KIN"/>
    <property type="match status" value="1"/>
</dbReference>
<dbReference type="InterPro" id="IPR036890">
    <property type="entry name" value="HATPase_C_sf"/>
</dbReference>
<dbReference type="GO" id="GO:0000155">
    <property type="term" value="F:phosphorelay sensor kinase activity"/>
    <property type="evidence" value="ECO:0007669"/>
    <property type="project" value="InterPro"/>
</dbReference>
<dbReference type="InterPro" id="IPR003661">
    <property type="entry name" value="HisK_dim/P_dom"/>
</dbReference>
<keyword evidence="4" id="KW-0808">Transferase</keyword>
<dbReference type="RefSeq" id="WP_005802506.1">
    <property type="nucleotide sequence ID" value="NZ_JH724195.1"/>
</dbReference>
<evidence type="ECO:0000256" key="8">
    <source>
        <dbReference type="SAM" id="Phobius"/>
    </source>
</evidence>
<dbReference type="FunFam" id="1.10.287.130:FF:000001">
    <property type="entry name" value="Two-component sensor histidine kinase"/>
    <property type="match status" value="1"/>
</dbReference>
<dbReference type="EC" id="2.7.13.3" evidence="2"/>
<protein>
    <recommendedName>
        <fullName evidence="2">histidine kinase</fullName>
        <ecNumber evidence="2">2.7.13.3</ecNumber>
    </recommendedName>
</protein>
<keyword evidence="8" id="KW-1133">Transmembrane helix</keyword>
<dbReference type="Pfam" id="PF13426">
    <property type="entry name" value="PAS_9"/>
    <property type="match status" value="1"/>
</dbReference>
<dbReference type="Gene3D" id="3.30.450.20">
    <property type="entry name" value="PAS domain"/>
    <property type="match status" value="2"/>
</dbReference>
<dbReference type="SMART" id="SM00387">
    <property type="entry name" value="HATPase_c"/>
    <property type="match status" value="1"/>
</dbReference>
<dbReference type="Proteomes" id="UP000003917">
    <property type="component" value="Unassembled WGS sequence"/>
</dbReference>
<dbReference type="SMART" id="SM00448">
    <property type="entry name" value="REC"/>
    <property type="match status" value="1"/>
</dbReference>
<organism evidence="11 12">
    <name type="scientific">Bacteroides fragilis CL05T12C13</name>
    <dbReference type="NCBI Taxonomy" id="997881"/>
    <lineage>
        <taxon>Bacteria</taxon>
        <taxon>Pseudomonadati</taxon>
        <taxon>Bacteroidota</taxon>
        <taxon>Bacteroidia</taxon>
        <taxon>Bacteroidales</taxon>
        <taxon>Bacteroidaceae</taxon>
        <taxon>Bacteroides</taxon>
    </lineage>
</organism>
<keyword evidence="3 7" id="KW-0597">Phosphoprotein</keyword>
<dbReference type="PANTHER" id="PTHR45339:SF5">
    <property type="entry name" value="HISTIDINE KINASE"/>
    <property type="match status" value="1"/>
</dbReference>
<sequence>MSNLPSFLFPAVLCAVFILSAFLIWVAKRRRSTARALKEAYETLKLKKLRTETIFGDLPIGLEVYTKEGILAGLNEYACQIFGIVDKNEVIGSAPIWENPVIPQAVKDAFRQQEKVQLECDYDFSIVNQTKFYRTSCGSEKKRINCKGAPVFDSAGRMRSYVFILNDVSREYEQGLQLKESIELARQAIQASGLVHWQYDNRSRLFSSHNDPMNSYNGGGSLTAEEYISTLHPDDIDSISQYIRMMDDGVDFSEETSIRVKTPYDEDWQDCIVNATPFLKDETGKVVLYTGFRRNITSWKKLVSELSAAKERAERSDKLKSAFLANISHEIRTPLNAIIGFSSLLMNTDKKEEMAEYQQIIVTNSDLLLRLVNDVLDLSKIEAGFMDLKLAEFDLAVYFDELCNSVRPLMTTPEVELVCDNPYKHFMVRLDNNRLAQVMLNYATNAIKCTRRGTIRMGYRCQDEGICFYVSDTGIGISEENKPRMYQRFVKLNEFAQGTGLGLVICKVVTENSGGRVGFESEEGVGSTFWSWVPCEYDDPDEGVTERCRTVEVAPVSAMSLPEPEKQPEPVEPGKKKKILVVEDIDSNYFLILMLLRDLDYRLYRAADGLEAVQKVQSESFDLVLMDIKMPRLNGMDATREIRKTNKEIPIVALTAHAFNSDKEMAIAAGCNAYLVKPIDRKALFEVLRKYLSSEE</sequence>
<evidence type="ECO:0000256" key="3">
    <source>
        <dbReference type="ARBA" id="ARBA00022553"/>
    </source>
</evidence>
<dbReference type="PANTHER" id="PTHR45339">
    <property type="entry name" value="HYBRID SIGNAL TRANSDUCTION HISTIDINE KINASE J"/>
    <property type="match status" value="1"/>
</dbReference>
<feature type="transmembrane region" description="Helical" evidence="8">
    <location>
        <begin position="6"/>
        <end position="27"/>
    </location>
</feature>
<evidence type="ECO:0000259" key="10">
    <source>
        <dbReference type="PROSITE" id="PS50110"/>
    </source>
</evidence>
<dbReference type="SMART" id="SM00388">
    <property type="entry name" value="HisKA"/>
    <property type="match status" value="1"/>
</dbReference>
<dbReference type="InterPro" id="IPR003594">
    <property type="entry name" value="HATPase_dom"/>
</dbReference>
<feature type="modified residue" description="4-aspartylphosphate" evidence="7">
    <location>
        <position position="627"/>
    </location>
</feature>
<dbReference type="CDD" id="cd17546">
    <property type="entry name" value="REC_hyHK_CKI1_RcsC-like"/>
    <property type="match status" value="1"/>
</dbReference>
<dbReference type="PROSITE" id="PS50110">
    <property type="entry name" value="RESPONSE_REGULATORY"/>
    <property type="match status" value="1"/>
</dbReference>
<keyword evidence="6" id="KW-0902">Two-component regulatory system</keyword>
<feature type="domain" description="Histidine kinase" evidence="9">
    <location>
        <begin position="326"/>
        <end position="537"/>
    </location>
</feature>
<evidence type="ECO:0000313" key="12">
    <source>
        <dbReference type="Proteomes" id="UP000003917"/>
    </source>
</evidence>
<evidence type="ECO:0000256" key="5">
    <source>
        <dbReference type="ARBA" id="ARBA00022777"/>
    </source>
</evidence>
<dbReference type="AlphaFoldDB" id="I9VJR7"/>
<dbReference type="Pfam" id="PF00072">
    <property type="entry name" value="Response_reg"/>
    <property type="match status" value="1"/>
</dbReference>
<dbReference type="InterPro" id="IPR035965">
    <property type="entry name" value="PAS-like_dom_sf"/>
</dbReference>
<dbReference type="PATRIC" id="fig|997881.3.peg.2908"/>
<evidence type="ECO:0000256" key="2">
    <source>
        <dbReference type="ARBA" id="ARBA00012438"/>
    </source>
</evidence>
<evidence type="ECO:0000256" key="6">
    <source>
        <dbReference type="ARBA" id="ARBA00023012"/>
    </source>
</evidence>
<comment type="caution">
    <text evidence="11">The sequence shown here is derived from an EMBL/GenBank/DDBJ whole genome shotgun (WGS) entry which is preliminary data.</text>
</comment>
<feature type="domain" description="Response regulatory" evidence="10">
    <location>
        <begin position="578"/>
        <end position="692"/>
    </location>
</feature>
<dbReference type="EMBL" id="AGXP01000028">
    <property type="protein sequence ID" value="EIY95783.1"/>
    <property type="molecule type" value="Genomic_DNA"/>
</dbReference>
<dbReference type="PRINTS" id="PR00344">
    <property type="entry name" value="BCTRLSENSOR"/>
</dbReference>
<evidence type="ECO:0000256" key="4">
    <source>
        <dbReference type="ARBA" id="ARBA00022679"/>
    </source>
</evidence>
<keyword evidence="5" id="KW-0418">Kinase</keyword>
<proteinExistence type="predicted"/>
<dbReference type="CDD" id="cd00082">
    <property type="entry name" value="HisKA"/>
    <property type="match status" value="1"/>
</dbReference>